<keyword evidence="2" id="KW-1185">Reference proteome</keyword>
<dbReference type="Gene3D" id="3.40.462.20">
    <property type="match status" value="1"/>
</dbReference>
<gene>
    <name evidence="1" type="ORF">FGADI_656</name>
</gene>
<dbReference type="InterPro" id="IPR016169">
    <property type="entry name" value="FAD-bd_PCMH_sub2"/>
</dbReference>
<proteinExistence type="predicted"/>
<organism evidence="1 2">
    <name type="scientific">Fusarium gaditjirri</name>
    <dbReference type="NCBI Taxonomy" id="282569"/>
    <lineage>
        <taxon>Eukaryota</taxon>
        <taxon>Fungi</taxon>
        <taxon>Dikarya</taxon>
        <taxon>Ascomycota</taxon>
        <taxon>Pezizomycotina</taxon>
        <taxon>Sordariomycetes</taxon>
        <taxon>Hypocreomycetidae</taxon>
        <taxon>Hypocreales</taxon>
        <taxon>Nectriaceae</taxon>
        <taxon>Fusarium</taxon>
        <taxon>Fusarium nisikadoi species complex</taxon>
    </lineage>
</organism>
<name>A0A8H4TMN1_9HYPO</name>
<sequence>MELSMQTDHYFAAYTVWEDEQDNKRCQAWTLEVMRGIAPHYQGAYMGDFEFQVRQSKFWTDDKAKRLMEIDDAMPMVESADRD</sequence>
<reference evidence="1" key="2">
    <citation type="submission" date="2020-05" db="EMBL/GenBank/DDBJ databases">
        <authorList>
            <person name="Kim H.-S."/>
            <person name="Proctor R.H."/>
            <person name="Brown D.W."/>
        </authorList>
    </citation>
    <scope>NUCLEOTIDE SEQUENCE</scope>
    <source>
        <strain evidence="1">NRRL 45417</strain>
    </source>
</reference>
<protein>
    <submittedName>
        <fullName evidence="1">Uncharacterized protein</fullName>
    </submittedName>
</protein>
<dbReference type="Proteomes" id="UP000604273">
    <property type="component" value="Unassembled WGS sequence"/>
</dbReference>
<dbReference type="EMBL" id="JABFAI010000012">
    <property type="protein sequence ID" value="KAF4960823.1"/>
    <property type="molecule type" value="Genomic_DNA"/>
</dbReference>
<dbReference type="Gene3D" id="3.30.465.10">
    <property type="match status" value="1"/>
</dbReference>
<evidence type="ECO:0000313" key="1">
    <source>
        <dbReference type="EMBL" id="KAF4960823.1"/>
    </source>
</evidence>
<dbReference type="OrthoDB" id="415825at2759"/>
<evidence type="ECO:0000313" key="2">
    <source>
        <dbReference type="Proteomes" id="UP000604273"/>
    </source>
</evidence>
<accession>A0A8H4TMN1</accession>
<comment type="caution">
    <text evidence="1">The sequence shown here is derived from an EMBL/GenBank/DDBJ whole genome shotgun (WGS) entry which is preliminary data.</text>
</comment>
<dbReference type="AlphaFoldDB" id="A0A8H4TMN1"/>
<reference evidence="1" key="1">
    <citation type="journal article" date="2020" name="BMC Genomics">
        <title>Correction to: Identification and distribution of gene clusters required for synthesis of sphingolipid metabolism inhibitors in diverse species of the filamentous fungus Fusarium.</title>
        <authorList>
            <person name="Kim H.S."/>
            <person name="Lohmar J.M."/>
            <person name="Busman M."/>
            <person name="Brown D.W."/>
            <person name="Naumann T.A."/>
            <person name="Divon H.H."/>
            <person name="Lysoe E."/>
            <person name="Uhlig S."/>
            <person name="Proctor R.H."/>
        </authorList>
    </citation>
    <scope>NUCLEOTIDE SEQUENCE</scope>
    <source>
        <strain evidence="1">NRRL 45417</strain>
    </source>
</reference>